<dbReference type="Proteomes" id="UP001227268">
    <property type="component" value="Unassembled WGS sequence"/>
</dbReference>
<accession>A0ACC2V8Y4</accession>
<name>A0ACC2V8Y4_9TREE</name>
<comment type="caution">
    <text evidence="1">The sequence shown here is derived from an EMBL/GenBank/DDBJ whole genome shotgun (WGS) entry which is preliminary data.</text>
</comment>
<proteinExistence type="predicted"/>
<protein>
    <submittedName>
        <fullName evidence="1">Uncharacterized protein</fullName>
    </submittedName>
</protein>
<evidence type="ECO:0000313" key="1">
    <source>
        <dbReference type="EMBL" id="KAJ9095326.1"/>
    </source>
</evidence>
<reference evidence="1" key="1">
    <citation type="submission" date="2023-04" db="EMBL/GenBank/DDBJ databases">
        <title>Draft Genome sequencing of Naganishia species isolated from polar environments using Oxford Nanopore Technology.</title>
        <authorList>
            <person name="Leo P."/>
            <person name="Venkateswaran K."/>
        </authorList>
    </citation>
    <scope>NUCLEOTIDE SEQUENCE</scope>
    <source>
        <strain evidence="1">MNA-CCFEE 5423</strain>
    </source>
</reference>
<evidence type="ECO:0000313" key="2">
    <source>
        <dbReference type="Proteomes" id="UP001227268"/>
    </source>
</evidence>
<dbReference type="EMBL" id="JASBWT010000022">
    <property type="protein sequence ID" value="KAJ9095326.1"/>
    <property type="molecule type" value="Genomic_DNA"/>
</dbReference>
<organism evidence="1 2">
    <name type="scientific">Naganishia friedmannii</name>
    <dbReference type="NCBI Taxonomy" id="89922"/>
    <lineage>
        <taxon>Eukaryota</taxon>
        <taxon>Fungi</taxon>
        <taxon>Dikarya</taxon>
        <taxon>Basidiomycota</taxon>
        <taxon>Agaricomycotina</taxon>
        <taxon>Tremellomycetes</taxon>
        <taxon>Filobasidiales</taxon>
        <taxon>Filobasidiaceae</taxon>
        <taxon>Naganishia</taxon>
    </lineage>
</organism>
<gene>
    <name evidence="1" type="ORF">QFC21_005692</name>
</gene>
<keyword evidence="2" id="KW-1185">Reference proteome</keyword>
<sequence length="460" mass="51074">MLRIDFLILPILTIAYGLQYYDKAVLGSATLFGILTDLHLTTARYSQATAFFYYAYAISAFPMAILCQRFGKHLNIFLGTMVILWGVIVMLTPVVKDWRGLYAQRFFLGQVAAFPRIYRSFRITRIRSGDETMVYEAGNANQDRDLVHPILSIPGYNKLPSHILQETHDKVRLDGNLAVLVEGDESPAEAKWDWSQAREALVDIKIWGFFLMATAIYVVNGSVTTSLRRAKPKRLKPVFIQKIGHGYTSLRASLLLTPGGATTCISIYIFALLASSRRISRAVPYFQTILIVLSCLPPIIGAVMCWKGNWANKAVPLAGYYLLPTFGAPFVLLLGWSTANVQGGTKQAISSAAIFLGYNLGNIAASYILLPSEAKHHYPTTFKTVIGVMCATIGVTLVLSLVMALQNKRRDAEQFAGTRGEGRVADVENEKNALDTGFERDGDERRDVSDGQNRSFRYTL</sequence>